<dbReference type="GO" id="GO:0005886">
    <property type="term" value="C:plasma membrane"/>
    <property type="evidence" value="ECO:0007669"/>
    <property type="project" value="UniProtKB-SubCell"/>
</dbReference>
<evidence type="ECO:0000256" key="1">
    <source>
        <dbReference type="ARBA" id="ARBA00004651"/>
    </source>
</evidence>
<accession>A0A2W1LHL5</accession>
<keyword evidence="6 8" id="KW-0472">Membrane</keyword>
<evidence type="ECO:0000256" key="3">
    <source>
        <dbReference type="ARBA" id="ARBA00022475"/>
    </source>
</evidence>
<dbReference type="PANTHER" id="PTHR30561">
    <property type="entry name" value="SMR FAMILY PROTON-DEPENDENT DRUG EFFLUX TRANSPORTER SUGE"/>
    <property type="match status" value="1"/>
</dbReference>
<dbReference type="PANTHER" id="PTHR30561:SF1">
    <property type="entry name" value="MULTIDRUG TRANSPORTER EMRE"/>
    <property type="match status" value="1"/>
</dbReference>
<dbReference type="OrthoDB" id="21828at2"/>
<dbReference type="SUPFAM" id="SSF103481">
    <property type="entry name" value="Multidrug resistance efflux transporter EmrE"/>
    <property type="match status" value="1"/>
</dbReference>
<dbReference type="InterPro" id="IPR000390">
    <property type="entry name" value="Small_drug/metabolite_transptr"/>
</dbReference>
<evidence type="ECO:0000256" key="2">
    <source>
        <dbReference type="ARBA" id="ARBA00022448"/>
    </source>
</evidence>
<evidence type="ECO:0000256" key="6">
    <source>
        <dbReference type="ARBA" id="ARBA00023136"/>
    </source>
</evidence>
<dbReference type="Gene3D" id="1.10.3730.20">
    <property type="match status" value="1"/>
</dbReference>
<evidence type="ECO:0000256" key="7">
    <source>
        <dbReference type="RuleBase" id="RU003942"/>
    </source>
</evidence>
<sequence>MKWYVTLGIAIAAEIFGSSMLKFSDGFTYILPSIGFVIGFGISFYALSVTLKSIPLSMAYAIWSGAGTALTALIGVLIWGEAFNLSSLLGIVLIIGGVVLLNLSESQGKAREDKEVATSSSG</sequence>
<keyword evidence="10" id="KW-1185">Reference proteome</keyword>
<keyword evidence="2" id="KW-0813">Transport</keyword>
<dbReference type="RefSeq" id="WP_111148015.1">
    <property type="nucleotide sequence ID" value="NZ_QKRB01000052.1"/>
</dbReference>
<dbReference type="Pfam" id="PF00893">
    <property type="entry name" value="Multi_Drug_Res"/>
    <property type="match status" value="1"/>
</dbReference>
<reference evidence="9 10" key="1">
    <citation type="submission" date="2018-06" db="EMBL/GenBank/DDBJ databases">
        <title>Paenibacillus imtechensis sp. nov.</title>
        <authorList>
            <person name="Pinnaka A.K."/>
            <person name="Singh H."/>
            <person name="Kaur M."/>
        </authorList>
    </citation>
    <scope>NUCLEOTIDE SEQUENCE [LARGE SCALE GENOMIC DNA]</scope>
    <source>
        <strain evidence="9 10">SMB1</strain>
    </source>
</reference>
<comment type="caution">
    <text evidence="9">The sequence shown here is derived from an EMBL/GenBank/DDBJ whole genome shotgun (WGS) entry which is preliminary data.</text>
</comment>
<feature type="transmembrane region" description="Helical" evidence="8">
    <location>
        <begin position="85"/>
        <end position="104"/>
    </location>
</feature>
<evidence type="ECO:0000256" key="5">
    <source>
        <dbReference type="ARBA" id="ARBA00022989"/>
    </source>
</evidence>
<protein>
    <submittedName>
        <fullName evidence="9">QacE family quaternary ammonium compound efflux SMR transporter</fullName>
    </submittedName>
</protein>
<dbReference type="EMBL" id="QKRB01000052">
    <property type="protein sequence ID" value="PZD94542.1"/>
    <property type="molecule type" value="Genomic_DNA"/>
</dbReference>
<evidence type="ECO:0000313" key="9">
    <source>
        <dbReference type="EMBL" id="PZD94542.1"/>
    </source>
</evidence>
<dbReference type="InterPro" id="IPR045324">
    <property type="entry name" value="Small_multidrug_res"/>
</dbReference>
<organism evidence="9 10">
    <name type="scientific">Paenibacillus sambharensis</name>
    <dbReference type="NCBI Taxonomy" id="1803190"/>
    <lineage>
        <taxon>Bacteria</taxon>
        <taxon>Bacillati</taxon>
        <taxon>Bacillota</taxon>
        <taxon>Bacilli</taxon>
        <taxon>Bacillales</taxon>
        <taxon>Paenibacillaceae</taxon>
        <taxon>Paenibacillus</taxon>
    </lineage>
</organism>
<dbReference type="AlphaFoldDB" id="A0A2W1LHL5"/>
<name>A0A2W1LHL5_9BACL</name>
<feature type="transmembrane region" description="Helical" evidence="8">
    <location>
        <begin position="59"/>
        <end position="79"/>
    </location>
</feature>
<dbReference type="InterPro" id="IPR037185">
    <property type="entry name" value="EmrE-like"/>
</dbReference>
<dbReference type="GO" id="GO:0022857">
    <property type="term" value="F:transmembrane transporter activity"/>
    <property type="evidence" value="ECO:0007669"/>
    <property type="project" value="InterPro"/>
</dbReference>
<dbReference type="FunFam" id="1.10.3730.20:FF:000001">
    <property type="entry name" value="Quaternary ammonium compound resistance transporter SugE"/>
    <property type="match status" value="1"/>
</dbReference>
<proteinExistence type="inferred from homology"/>
<keyword evidence="5 8" id="KW-1133">Transmembrane helix</keyword>
<gene>
    <name evidence="9" type="ORF">DNH61_17665</name>
</gene>
<keyword evidence="3" id="KW-1003">Cell membrane</keyword>
<feature type="transmembrane region" description="Helical" evidence="8">
    <location>
        <begin position="27"/>
        <end position="47"/>
    </location>
</feature>
<evidence type="ECO:0000256" key="4">
    <source>
        <dbReference type="ARBA" id="ARBA00022692"/>
    </source>
</evidence>
<dbReference type="Proteomes" id="UP000249522">
    <property type="component" value="Unassembled WGS sequence"/>
</dbReference>
<evidence type="ECO:0000256" key="8">
    <source>
        <dbReference type="SAM" id="Phobius"/>
    </source>
</evidence>
<keyword evidence="4 7" id="KW-0812">Transmembrane</keyword>
<comment type="subcellular location">
    <subcellularLocation>
        <location evidence="1 7">Cell membrane</location>
        <topology evidence="1 7">Multi-pass membrane protein</topology>
    </subcellularLocation>
</comment>
<comment type="similarity">
    <text evidence="7">Belongs to the drug/metabolite transporter (DMT) superfamily. Small multidrug resistance (SMR) (TC 2.A.7.1) family.</text>
</comment>
<evidence type="ECO:0000313" key="10">
    <source>
        <dbReference type="Proteomes" id="UP000249522"/>
    </source>
</evidence>